<dbReference type="AlphaFoldDB" id="A0A9W7SW37"/>
<evidence type="ECO:0000259" key="4">
    <source>
        <dbReference type="PROSITE" id="PS50850"/>
    </source>
</evidence>
<evidence type="ECO:0000256" key="1">
    <source>
        <dbReference type="ARBA" id="ARBA00004141"/>
    </source>
</evidence>
<evidence type="ECO:0000256" key="2">
    <source>
        <dbReference type="ARBA" id="ARBA00006727"/>
    </source>
</evidence>
<feature type="transmembrane region" description="Helical" evidence="3">
    <location>
        <begin position="270"/>
        <end position="287"/>
    </location>
</feature>
<gene>
    <name evidence="5" type="ORF">Tdes44962_MAKER08622</name>
</gene>
<accession>A0A9W7SW37</accession>
<keyword evidence="3" id="KW-1133">Transmembrane helix</keyword>
<reference evidence="5 6" key="1">
    <citation type="journal article" date="2018" name="IMA Fungus">
        <title>IMA Genome-F 10: Nine draft genome sequences of Claviceps purpurea s.lat., including C. arundinis, C. humidiphila, and C. cf. spartinae, pseudomolecules for the pitch canker pathogen Fusarium circinatum, draft genome of Davidsoniella eucalypti, Grosmannia galeiformis, Quambalaria eucalypti, and Teratosphaeria destructans.</title>
        <authorList>
            <person name="Wingfield B.D."/>
            <person name="Liu M."/>
            <person name="Nguyen H.D."/>
            <person name="Lane F.A."/>
            <person name="Morgan S.W."/>
            <person name="De Vos L."/>
            <person name="Wilken P.M."/>
            <person name="Duong T.A."/>
            <person name="Aylward J."/>
            <person name="Coetzee M.P."/>
            <person name="Dadej K."/>
            <person name="De Beer Z.W."/>
            <person name="Findlay W."/>
            <person name="Havenga M."/>
            <person name="Kolarik M."/>
            <person name="Menzies J.G."/>
            <person name="Naidoo K."/>
            <person name="Pochopski O."/>
            <person name="Shoukouhi P."/>
            <person name="Santana Q.C."/>
            <person name="Seifert K.A."/>
            <person name="Soal N."/>
            <person name="Steenkamp E.T."/>
            <person name="Tatham C.T."/>
            <person name="van der Nest M.A."/>
            <person name="Wingfield M.J."/>
        </authorList>
    </citation>
    <scope>NUCLEOTIDE SEQUENCE [LARGE SCALE GENOMIC DNA]</scope>
    <source>
        <strain evidence="5">CMW44962</strain>
    </source>
</reference>
<dbReference type="Proteomes" id="UP001138500">
    <property type="component" value="Unassembled WGS sequence"/>
</dbReference>
<dbReference type="PANTHER" id="PTHR11360">
    <property type="entry name" value="MONOCARBOXYLATE TRANSPORTER"/>
    <property type="match status" value="1"/>
</dbReference>
<reference evidence="5 6" key="2">
    <citation type="journal article" date="2021" name="Curr. Genet.">
        <title>Genetic response to nitrogen starvation in the aggressive Eucalyptus foliar pathogen Teratosphaeria destructans.</title>
        <authorList>
            <person name="Havenga M."/>
            <person name="Wingfield B.D."/>
            <person name="Wingfield M.J."/>
            <person name="Dreyer L.L."/>
            <person name="Roets F."/>
            <person name="Aylward J."/>
        </authorList>
    </citation>
    <scope>NUCLEOTIDE SEQUENCE [LARGE SCALE GENOMIC DNA]</scope>
    <source>
        <strain evidence="5">CMW44962</strain>
    </source>
</reference>
<feature type="transmembrane region" description="Helical" evidence="3">
    <location>
        <begin position="70"/>
        <end position="93"/>
    </location>
</feature>
<dbReference type="InterPro" id="IPR036259">
    <property type="entry name" value="MFS_trans_sf"/>
</dbReference>
<keyword evidence="3" id="KW-0472">Membrane</keyword>
<feature type="domain" description="Major facilitator superfamily (MFS) profile" evidence="4">
    <location>
        <begin position="270"/>
        <end position="491"/>
    </location>
</feature>
<keyword evidence="3" id="KW-0812">Transmembrane</keyword>
<proteinExistence type="inferred from homology"/>
<evidence type="ECO:0000313" key="6">
    <source>
        <dbReference type="Proteomes" id="UP001138500"/>
    </source>
</evidence>
<protein>
    <submittedName>
        <fullName evidence="5">Mch2p</fullName>
    </submittedName>
</protein>
<comment type="subcellular location">
    <subcellularLocation>
        <location evidence="1">Membrane</location>
        <topology evidence="1">Multi-pass membrane protein</topology>
    </subcellularLocation>
</comment>
<evidence type="ECO:0000313" key="5">
    <source>
        <dbReference type="EMBL" id="KAH9834710.1"/>
    </source>
</evidence>
<comment type="caution">
    <text evidence="5">The sequence shown here is derived from an EMBL/GenBank/DDBJ whole genome shotgun (WGS) entry which is preliminary data.</text>
</comment>
<feature type="transmembrane region" description="Helical" evidence="3">
    <location>
        <begin position="358"/>
        <end position="378"/>
    </location>
</feature>
<dbReference type="GO" id="GO:0022857">
    <property type="term" value="F:transmembrane transporter activity"/>
    <property type="evidence" value="ECO:0007669"/>
    <property type="project" value="InterPro"/>
</dbReference>
<feature type="transmembrane region" description="Helical" evidence="3">
    <location>
        <begin position="228"/>
        <end position="246"/>
    </location>
</feature>
<dbReference type="Pfam" id="PF07690">
    <property type="entry name" value="MFS_1"/>
    <property type="match status" value="1"/>
</dbReference>
<sequence length="491" mass="52572">IDDGSSSWDDYGISRCPRISTVQQAALHKYSSSFSLVIESRHARQAAEEDHGAPSACPPQDRGRAAWTSLAAVSATLMITWGFVSAFGVFRSYYFTYAPFAGSQIVTEIGVMSLGFLQILAPLLLRYLSGRMHQRKQMMMTGMVLVVGGSIGAAFSRTPIQVLMSQGLIYSVGSGLVFAPSISFMDEWFLERRGLANGLFFGSNNIAAAAFSPIFSTLLRKFGPRPVLMGWAVFAAVTISCAVFSLQERHRHEAVVDEHPRSHTLFRRPLFWVLGTSIFLQGLANFLPAAYLPSYASDLGVSAGKGAILLTILNIAGMLGLALSGLLIDAVGVRVPLLLSTLASAFAVFVIWGLARAYWVLTIFGIVFGPFSFSFIVLRSHFAVAVVGNADYTNEVTMVSGALLALRGVATVVSGFVGDAVVSAGIAGRVRCGYGLGEWRILIITVGSFMVAASIGVLGLFMCHVVAQGKRSRVESNTNLVAIVDTPSPVK</sequence>
<dbReference type="GO" id="GO:0016020">
    <property type="term" value="C:membrane"/>
    <property type="evidence" value="ECO:0007669"/>
    <property type="project" value="UniProtKB-SubCell"/>
</dbReference>
<keyword evidence="6" id="KW-1185">Reference proteome</keyword>
<dbReference type="OrthoDB" id="2213137at2759"/>
<dbReference type="InterPro" id="IPR011701">
    <property type="entry name" value="MFS"/>
</dbReference>
<dbReference type="PROSITE" id="PS50850">
    <property type="entry name" value="MFS"/>
    <property type="match status" value="1"/>
</dbReference>
<dbReference type="InterPro" id="IPR050327">
    <property type="entry name" value="Proton-linked_MCT"/>
</dbReference>
<feature type="transmembrane region" description="Helical" evidence="3">
    <location>
        <begin position="197"/>
        <end position="216"/>
    </location>
</feature>
<feature type="transmembrane region" description="Helical" evidence="3">
    <location>
        <begin position="335"/>
        <end position="352"/>
    </location>
</feature>
<comment type="similarity">
    <text evidence="2">Belongs to the major facilitator superfamily. Monocarboxylate porter (TC 2.A.1.13) family.</text>
</comment>
<dbReference type="SUPFAM" id="SSF103473">
    <property type="entry name" value="MFS general substrate transporter"/>
    <property type="match status" value="1"/>
</dbReference>
<dbReference type="EMBL" id="RIBY02000979">
    <property type="protein sequence ID" value="KAH9834710.1"/>
    <property type="molecule type" value="Genomic_DNA"/>
</dbReference>
<feature type="transmembrane region" description="Helical" evidence="3">
    <location>
        <begin position="307"/>
        <end position="328"/>
    </location>
</feature>
<feature type="transmembrane region" description="Helical" evidence="3">
    <location>
        <begin position="399"/>
        <end position="427"/>
    </location>
</feature>
<evidence type="ECO:0000256" key="3">
    <source>
        <dbReference type="SAM" id="Phobius"/>
    </source>
</evidence>
<dbReference type="PANTHER" id="PTHR11360:SF287">
    <property type="entry name" value="MFS MONOCARBOXYLATE TRANSPORTER"/>
    <property type="match status" value="1"/>
</dbReference>
<name>A0A9W7SW37_9PEZI</name>
<organism evidence="5 6">
    <name type="scientific">Teratosphaeria destructans</name>
    <dbReference type="NCBI Taxonomy" id="418781"/>
    <lineage>
        <taxon>Eukaryota</taxon>
        <taxon>Fungi</taxon>
        <taxon>Dikarya</taxon>
        <taxon>Ascomycota</taxon>
        <taxon>Pezizomycotina</taxon>
        <taxon>Dothideomycetes</taxon>
        <taxon>Dothideomycetidae</taxon>
        <taxon>Mycosphaerellales</taxon>
        <taxon>Teratosphaeriaceae</taxon>
        <taxon>Teratosphaeria</taxon>
    </lineage>
</organism>
<feature type="transmembrane region" description="Helical" evidence="3">
    <location>
        <begin position="439"/>
        <end position="463"/>
    </location>
</feature>
<feature type="transmembrane region" description="Helical" evidence="3">
    <location>
        <begin position="167"/>
        <end position="185"/>
    </location>
</feature>
<feature type="transmembrane region" description="Helical" evidence="3">
    <location>
        <begin position="105"/>
        <end position="125"/>
    </location>
</feature>
<feature type="non-terminal residue" evidence="5">
    <location>
        <position position="1"/>
    </location>
</feature>
<feature type="transmembrane region" description="Helical" evidence="3">
    <location>
        <begin position="137"/>
        <end position="155"/>
    </location>
</feature>
<dbReference type="Gene3D" id="1.20.1250.20">
    <property type="entry name" value="MFS general substrate transporter like domains"/>
    <property type="match status" value="2"/>
</dbReference>
<dbReference type="InterPro" id="IPR020846">
    <property type="entry name" value="MFS_dom"/>
</dbReference>